<dbReference type="KEGG" id="qso:IRL76_14405"/>
<keyword evidence="1" id="KW-0472">Membrane</keyword>
<gene>
    <name evidence="2" type="ORF">IRL76_14405</name>
</gene>
<dbReference type="Proteomes" id="UP000594459">
    <property type="component" value="Chromosome"/>
</dbReference>
<feature type="transmembrane region" description="Helical" evidence="1">
    <location>
        <begin position="325"/>
        <end position="346"/>
    </location>
</feature>
<dbReference type="EMBL" id="CP064654">
    <property type="protein sequence ID" value="QPC98997.1"/>
    <property type="molecule type" value="Genomic_DNA"/>
</dbReference>
<feature type="transmembrane region" description="Helical" evidence="1">
    <location>
        <begin position="111"/>
        <end position="131"/>
    </location>
</feature>
<evidence type="ECO:0000256" key="1">
    <source>
        <dbReference type="SAM" id="Phobius"/>
    </source>
</evidence>
<accession>A0A7S8F4H3</accession>
<reference evidence="2 3" key="1">
    <citation type="submission" date="2020-11" db="EMBL/GenBank/DDBJ databases">
        <title>The genome sequence of Erythrobacter sp. 6D36.</title>
        <authorList>
            <person name="Liu Y."/>
        </authorList>
    </citation>
    <scope>NUCLEOTIDE SEQUENCE [LARGE SCALE GENOMIC DNA]</scope>
    <source>
        <strain evidence="2 3">6D36</strain>
    </source>
</reference>
<keyword evidence="1" id="KW-0812">Transmembrane</keyword>
<proteinExistence type="predicted"/>
<feature type="transmembrane region" description="Helical" evidence="1">
    <location>
        <begin position="184"/>
        <end position="214"/>
    </location>
</feature>
<protein>
    <recommendedName>
        <fullName evidence="4">DUF2029 domain-containing protein</fullName>
    </recommendedName>
</protein>
<sequence length="364" mass="38929">MSFDIPQRPLGKAPRWVAILVLGFFLLAGVWNAVSLGVRDTAHVADIEQRLDKGEKVDMDLYRQVHAAVARGEDYYQVALQGNRDFTFPTKPFVTVRTPILAWGAALWGDFGWRVIAVLLWMANAAAWFVALNGQASRRERDAAGILSLLFGAAAFIPEVAFSHELVGGLLISLALALSSTRCWIGALVAAVLGIAVRELAAPFLLAWAALALVTGRRRELAGVLIAGLLVAIGLWLHAQGVAGARLPGDETSPGWLGMFGPSLPLYGIHVTTLLQVLPNWLAGPLGVLPLLGWIALGGRSGALAALWFAGFIAATAIFARQENFYWMGLFVPAYGVGLAFVPRALADLWRAIRPAAATNPTPA</sequence>
<dbReference type="RefSeq" id="WP_200982001.1">
    <property type="nucleotide sequence ID" value="NZ_CP064654.1"/>
</dbReference>
<dbReference type="AlphaFoldDB" id="A0A7S8F4H3"/>
<keyword evidence="3" id="KW-1185">Reference proteome</keyword>
<keyword evidence="1" id="KW-1133">Transmembrane helix</keyword>
<organism evidence="2 3">
    <name type="scientific">Qipengyuania soli</name>
    <dbReference type="NCBI Taxonomy" id="2782568"/>
    <lineage>
        <taxon>Bacteria</taxon>
        <taxon>Pseudomonadati</taxon>
        <taxon>Pseudomonadota</taxon>
        <taxon>Alphaproteobacteria</taxon>
        <taxon>Sphingomonadales</taxon>
        <taxon>Erythrobacteraceae</taxon>
        <taxon>Qipengyuania</taxon>
    </lineage>
</organism>
<feature type="transmembrane region" description="Helical" evidence="1">
    <location>
        <begin position="143"/>
        <end position="164"/>
    </location>
</feature>
<feature type="transmembrane region" description="Helical" evidence="1">
    <location>
        <begin position="221"/>
        <end position="239"/>
    </location>
</feature>
<feature type="transmembrane region" description="Helical" evidence="1">
    <location>
        <begin position="16"/>
        <end position="34"/>
    </location>
</feature>
<evidence type="ECO:0000313" key="3">
    <source>
        <dbReference type="Proteomes" id="UP000594459"/>
    </source>
</evidence>
<evidence type="ECO:0008006" key="4">
    <source>
        <dbReference type="Google" id="ProtNLM"/>
    </source>
</evidence>
<feature type="transmembrane region" description="Helical" evidence="1">
    <location>
        <begin position="291"/>
        <end position="319"/>
    </location>
</feature>
<name>A0A7S8F4H3_9SPHN</name>
<evidence type="ECO:0000313" key="2">
    <source>
        <dbReference type="EMBL" id="QPC98997.1"/>
    </source>
</evidence>